<dbReference type="Gene3D" id="2.40.10.340">
    <property type="entry name" value="Rod shape-determining protein MreC, domain 1"/>
    <property type="match status" value="1"/>
</dbReference>
<dbReference type="InterPro" id="IPR042175">
    <property type="entry name" value="Cell/Rod_MreC_2"/>
</dbReference>
<gene>
    <name evidence="8" type="ORF">J2S17_001781</name>
</gene>
<keyword evidence="9" id="KW-1185">Reference proteome</keyword>
<proteinExistence type="inferred from homology"/>
<evidence type="ECO:0000313" key="9">
    <source>
        <dbReference type="Proteomes" id="UP001238088"/>
    </source>
</evidence>
<dbReference type="RefSeq" id="WP_307473869.1">
    <property type="nucleotide sequence ID" value="NZ_JAUSUB010000006.1"/>
</dbReference>
<evidence type="ECO:0000313" key="8">
    <source>
        <dbReference type="EMBL" id="MDQ0269909.1"/>
    </source>
</evidence>
<evidence type="ECO:0000256" key="6">
    <source>
        <dbReference type="SAM" id="Coils"/>
    </source>
</evidence>
<dbReference type="Gene3D" id="2.40.10.350">
    <property type="entry name" value="Rod shape-determining protein MreC, domain 2"/>
    <property type="match status" value="1"/>
</dbReference>
<dbReference type="Gene3D" id="1.20.5.490">
    <property type="entry name" value="Single helix bin"/>
    <property type="match status" value="1"/>
</dbReference>
<dbReference type="PANTHER" id="PTHR34138:SF1">
    <property type="entry name" value="CELL SHAPE-DETERMINING PROTEIN MREC"/>
    <property type="match status" value="1"/>
</dbReference>
<evidence type="ECO:0000256" key="1">
    <source>
        <dbReference type="ARBA" id="ARBA00009369"/>
    </source>
</evidence>
<protein>
    <recommendedName>
        <fullName evidence="2 5">Cell shape-determining protein MreC</fullName>
    </recommendedName>
    <alternativeName>
        <fullName evidence="4 5">Cell shape protein MreC</fullName>
    </alternativeName>
</protein>
<dbReference type="Pfam" id="PF04085">
    <property type="entry name" value="MreC"/>
    <property type="match status" value="1"/>
</dbReference>
<dbReference type="NCBIfam" id="TIGR00219">
    <property type="entry name" value="mreC"/>
    <property type="match status" value="1"/>
</dbReference>
<reference evidence="8 9" key="1">
    <citation type="submission" date="2023-07" db="EMBL/GenBank/DDBJ databases">
        <title>Genomic Encyclopedia of Type Strains, Phase IV (KMG-IV): sequencing the most valuable type-strain genomes for metagenomic binning, comparative biology and taxonomic classification.</title>
        <authorList>
            <person name="Goeker M."/>
        </authorList>
    </citation>
    <scope>NUCLEOTIDE SEQUENCE [LARGE SCALE GENOMIC DNA]</scope>
    <source>
        <strain evidence="8 9">DSM 23494</strain>
    </source>
</reference>
<evidence type="ECO:0000256" key="2">
    <source>
        <dbReference type="ARBA" id="ARBA00013855"/>
    </source>
</evidence>
<name>A0ABU0AF79_9BACI</name>
<dbReference type="PIRSF" id="PIRSF038471">
    <property type="entry name" value="MreC"/>
    <property type="match status" value="1"/>
</dbReference>
<evidence type="ECO:0000256" key="5">
    <source>
        <dbReference type="PIRNR" id="PIRNR038471"/>
    </source>
</evidence>
<feature type="domain" description="Rod shape-determining protein MreC beta-barrel core" evidence="7">
    <location>
        <begin position="123"/>
        <end position="278"/>
    </location>
</feature>
<evidence type="ECO:0000256" key="4">
    <source>
        <dbReference type="ARBA" id="ARBA00032089"/>
    </source>
</evidence>
<organism evidence="8 9">
    <name type="scientific">Cytobacillus purgationiresistens</name>
    <dbReference type="NCBI Taxonomy" id="863449"/>
    <lineage>
        <taxon>Bacteria</taxon>
        <taxon>Bacillati</taxon>
        <taxon>Bacillota</taxon>
        <taxon>Bacilli</taxon>
        <taxon>Bacillales</taxon>
        <taxon>Bacillaceae</taxon>
        <taxon>Cytobacillus</taxon>
    </lineage>
</organism>
<comment type="caution">
    <text evidence="8">The sequence shown here is derived from an EMBL/GenBank/DDBJ whole genome shotgun (WGS) entry which is preliminary data.</text>
</comment>
<keyword evidence="3 5" id="KW-0133">Cell shape</keyword>
<dbReference type="EMBL" id="JAUSUB010000006">
    <property type="protein sequence ID" value="MDQ0269909.1"/>
    <property type="molecule type" value="Genomic_DNA"/>
</dbReference>
<accession>A0ABU0AF79</accession>
<dbReference type="Proteomes" id="UP001238088">
    <property type="component" value="Unassembled WGS sequence"/>
</dbReference>
<keyword evidence="6" id="KW-0175">Coiled coil</keyword>
<sequence length="300" mass="33503">MPQFFLNKRLIILLVSIIILVALIGFSLRERENVTWPEQFLKDMTGWVQNTVSGPTQYIAGFFENVQDLQNTYTENKELKSRLDELAFLEAEVQMLQKDNDELREVIDKEGSLSAFDPVHAAVVGRNPDRWHELLTINKGSRDGVEPNMAVITSNGLIGKVKSSQTFTSTVQLLSSMDPTNRISAAVQVSGDKKNEKVFGLIEGYDEKRKLLLLTKIPYDAKIEKDQAVVTSGLGGVFPEGLPIGKVVEVTPAEYGLTQTAYIEPGADLYDIQHVMVAKISSMSPEIQKELQRSNEEEDN</sequence>
<evidence type="ECO:0000256" key="3">
    <source>
        <dbReference type="ARBA" id="ARBA00022960"/>
    </source>
</evidence>
<evidence type="ECO:0000259" key="7">
    <source>
        <dbReference type="Pfam" id="PF04085"/>
    </source>
</evidence>
<dbReference type="InterPro" id="IPR007221">
    <property type="entry name" value="MreC"/>
</dbReference>
<comment type="function">
    <text evidence="5">Involved in formation and maintenance of cell shape.</text>
</comment>
<feature type="coiled-coil region" evidence="6">
    <location>
        <begin position="79"/>
        <end position="106"/>
    </location>
</feature>
<dbReference type="PANTHER" id="PTHR34138">
    <property type="entry name" value="CELL SHAPE-DETERMINING PROTEIN MREC"/>
    <property type="match status" value="1"/>
</dbReference>
<dbReference type="InterPro" id="IPR055342">
    <property type="entry name" value="MreC_beta-barrel_core"/>
</dbReference>
<dbReference type="InterPro" id="IPR042177">
    <property type="entry name" value="Cell/Rod_1"/>
</dbReference>
<comment type="similarity">
    <text evidence="1 5">Belongs to the MreC family.</text>
</comment>